<keyword evidence="4 9" id="KW-0547">Nucleotide-binding</keyword>
<feature type="binding site" evidence="9">
    <location>
        <position position="53"/>
    </location>
    <ligand>
        <name>ATP</name>
        <dbReference type="ChEBI" id="CHEBI:30616"/>
    </ligand>
</feature>
<evidence type="ECO:0000313" key="12">
    <source>
        <dbReference type="EMBL" id="KAF5327327.1"/>
    </source>
</evidence>
<dbReference type="SUPFAM" id="SSF56112">
    <property type="entry name" value="Protein kinase-like (PK-like)"/>
    <property type="match status" value="1"/>
</dbReference>
<keyword evidence="3" id="KW-0808">Transferase</keyword>
<keyword evidence="13" id="KW-1185">Reference proteome</keyword>
<dbReference type="Proteomes" id="UP000567179">
    <property type="component" value="Unassembled WGS sequence"/>
</dbReference>
<dbReference type="GO" id="GO:0004674">
    <property type="term" value="F:protein serine/threonine kinase activity"/>
    <property type="evidence" value="ECO:0007669"/>
    <property type="project" value="UniProtKB-KW"/>
</dbReference>
<dbReference type="GO" id="GO:0005524">
    <property type="term" value="F:ATP binding"/>
    <property type="evidence" value="ECO:0007669"/>
    <property type="project" value="UniProtKB-UniRule"/>
</dbReference>
<evidence type="ECO:0000256" key="8">
    <source>
        <dbReference type="ARBA" id="ARBA00048679"/>
    </source>
</evidence>
<dbReference type="PANTHER" id="PTHR47634">
    <property type="entry name" value="PROTEIN KINASE DOMAIN-CONTAINING PROTEIN-RELATED"/>
    <property type="match status" value="1"/>
</dbReference>
<proteinExistence type="predicted"/>
<dbReference type="GO" id="GO:0050684">
    <property type="term" value="P:regulation of mRNA processing"/>
    <property type="evidence" value="ECO:0007669"/>
    <property type="project" value="TreeGrafter"/>
</dbReference>
<keyword evidence="2" id="KW-0723">Serine/threonine-protein kinase</keyword>
<dbReference type="EC" id="2.7.11.1" evidence="1"/>
<comment type="catalytic activity">
    <reaction evidence="8">
        <text>L-seryl-[protein] + ATP = O-phospho-L-seryl-[protein] + ADP + H(+)</text>
        <dbReference type="Rhea" id="RHEA:17989"/>
        <dbReference type="Rhea" id="RHEA-COMP:9863"/>
        <dbReference type="Rhea" id="RHEA-COMP:11604"/>
        <dbReference type="ChEBI" id="CHEBI:15378"/>
        <dbReference type="ChEBI" id="CHEBI:29999"/>
        <dbReference type="ChEBI" id="CHEBI:30616"/>
        <dbReference type="ChEBI" id="CHEBI:83421"/>
        <dbReference type="ChEBI" id="CHEBI:456216"/>
        <dbReference type="EC" id="2.7.11.1"/>
    </reaction>
</comment>
<sequence length="408" mass="45646">MPKFYRPGGFHPVHIGDAFKDGRYIIVHSLGSGTYGSVWLANDSSTKTYVALKILAADAAQRSGNIHSVDEELEILSQLRDSANETGSDAVMRLFDHFLHTGPNGTHQCIVTELLGPTIDSAEEEGYFQGLTWSVRRTIIMQIVYAIRFLHGNNIAHGDLHLKNILFNYPKLSSMSTGDITRYFGEVETADLKYPDNIGRDEAPPHAPLYYIGMPDPEPLLRLCLNDPTGVRIKICDFSESSIVTEEIQPKRANVPAIYRAPEVLLRRLSTPAFAADIWALAVLFYFIASGGQCLFLAQSPFRGAFTDELLKEIVLCMGKLPEPLWSEWEARAQYFNEDGILDGQEAGTQPLFQCRLLITDDEEFMLFEQVLTSMLILEPTMRATIDDVINSTWFVRYCVEPPAAALS</sequence>
<dbReference type="EMBL" id="JAACJJ010000014">
    <property type="protein sequence ID" value="KAF5327327.1"/>
    <property type="molecule type" value="Genomic_DNA"/>
</dbReference>
<dbReference type="InterPro" id="IPR011009">
    <property type="entry name" value="Kinase-like_dom_sf"/>
</dbReference>
<dbReference type="Pfam" id="PF00069">
    <property type="entry name" value="Pkinase"/>
    <property type="match status" value="2"/>
</dbReference>
<comment type="caution">
    <text evidence="12">The sequence shown here is derived from an EMBL/GenBank/DDBJ whole genome shotgun (WGS) entry which is preliminary data.</text>
</comment>
<keyword evidence="10" id="KW-0472">Membrane</keyword>
<dbReference type="InterPro" id="IPR051334">
    <property type="entry name" value="SRPK"/>
</dbReference>
<dbReference type="OrthoDB" id="5979581at2759"/>
<evidence type="ECO:0000256" key="1">
    <source>
        <dbReference type="ARBA" id="ARBA00012513"/>
    </source>
</evidence>
<dbReference type="Gene3D" id="1.10.510.10">
    <property type="entry name" value="Transferase(Phosphotransferase) domain 1"/>
    <property type="match status" value="1"/>
</dbReference>
<organism evidence="12 13">
    <name type="scientific">Psilocybe cf. subviscida</name>
    <dbReference type="NCBI Taxonomy" id="2480587"/>
    <lineage>
        <taxon>Eukaryota</taxon>
        <taxon>Fungi</taxon>
        <taxon>Dikarya</taxon>
        <taxon>Basidiomycota</taxon>
        <taxon>Agaricomycotina</taxon>
        <taxon>Agaricomycetes</taxon>
        <taxon>Agaricomycetidae</taxon>
        <taxon>Agaricales</taxon>
        <taxon>Agaricineae</taxon>
        <taxon>Strophariaceae</taxon>
        <taxon>Psilocybe</taxon>
    </lineage>
</organism>
<dbReference type="PANTHER" id="PTHR47634:SF9">
    <property type="entry name" value="PROTEIN KINASE DOMAIN-CONTAINING PROTEIN-RELATED"/>
    <property type="match status" value="1"/>
</dbReference>
<evidence type="ECO:0000256" key="6">
    <source>
        <dbReference type="ARBA" id="ARBA00022840"/>
    </source>
</evidence>
<keyword evidence="6 9" id="KW-0067">ATP-binding</keyword>
<dbReference type="PROSITE" id="PS00107">
    <property type="entry name" value="PROTEIN_KINASE_ATP"/>
    <property type="match status" value="1"/>
</dbReference>
<evidence type="ECO:0000256" key="9">
    <source>
        <dbReference type="PROSITE-ProRule" id="PRU10141"/>
    </source>
</evidence>
<dbReference type="AlphaFoldDB" id="A0A8H5F8D6"/>
<dbReference type="InterPro" id="IPR000719">
    <property type="entry name" value="Prot_kinase_dom"/>
</dbReference>
<evidence type="ECO:0000256" key="2">
    <source>
        <dbReference type="ARBA" id="ARBA00022527"/>
    </source>
</evidence>
<name>A0A8H5F8D6_9AGAR</name>
<feature type="transmembrane region" description="Helical" evidence="10">
    <location>
        <begin position="278"/>
        <end position="298"/>
    </location>
</feature>
<evidence type="ECO:0000256" key="5">
    <source>
        <dbReference type="ARBA" id="ARBA00022777"/>
    </source>
</evidence>
<evidence type="ECO:0000313" key="13">
    <source>
        <dbReference type="Proteomes" id="UP000567179"/>
    </source>
</evidence>
<feature type="domain" description="Protein kinase" evidence="11">
    <location>
        <begin position="24"/>
        <end position="395"/>
    </location>
</feature>
<evidence type="ECO:0000256" key="10">
    <source>
        <dbReference type="SAM" id="Phobius"/>
    </source>
</evidence>
<accession>A0A8H5F8D6</accession>
<dbReference type="InterPro" id="IPR017441">
    <property type="entry name" value="Protein_kinase_ATP_BS"/>
</dbReference>
<evidence type="ECO:0000256" key="4">
    <source>
        <dbReference type="ARBA" id="ARBA00022741"/>
    </source>
</evidence>
<keyword evidence="10" id="KW-0812">Transmembrane</keyword>
<protein>
    <recommendedName>
        <fullName evidence="1">non-specific serine/threonine protein kinase</fullName>
        <ecNumber evidence="1">2.7.11.1</ecNumber>
    </recommendedName>
</protein>
<gene>
    <name evidence="12" type="ORF">D9619_004016</name>
</gene>
<reference evidence="12 13" key="1">
    <citation type="journal article" date="2020" name="ISME J.">
        <title>Uncovering the hidden diversity of litter-decomposition mechanisms in mushroom-forming fungi.</title>
        <authorList>
            <person name="Floudas D."/>
            <person name="Bentzer J."/>
            <person name="Ahren D."/>
            <person name="Johansson T."/>
            <person name="Persson P."/>
            <person name="Tunlid A."/>
        </authorList>
    </citation>
    <scope>NUCLEOTIDE SEQUENCE [LARGE SCALE GENOMIC DNA]</scope>
    <source>
        <strain evidence="12 13">CBS 101986</strain>
    </source>
</reference>
<evidence type="ECO:0000256" key="3">
    <source>
        <dbReference type="ARBA" id="ARBA00022679"/>
    </source>
</evidence>
<comment type="catalytic activity">
    <reaction evidence="7">
        <text>L-threonyl-[protein] + ATP = O-phospho-L-threonyl-[protein] + ADP + H(+)</text>
        <dbReference type="Rhea" id="RHEA:46608"/>
        <dbReference type="Rhea" id="RHEA-COMP:11060"/>
        <dbReference type="Rhea" id="RHEA-COMP:11605"/>
        <dbReference type="ChEBI" id="CHEBI:15378"/>
        <dbReference type="ChEBI" id="CHEBI:30013"/>
        <dbReference type="ChEBI" id="CHEBI:30616"/>
        <dbReference type="ChEBI" id="CHEBI:61977"/>
        <dbReference type="ChEBI" id="CHEBI:456216"/>
        <dbReference type="EC" id="2.7.11.1"/>
    </reaction>
</comment>
<dbReference type="Gene3D" id="3.30.200.20">
    <property type="entry name" value="Phosphorylase Kinase, domain 1"/>
    <property type="match status" value="1"/>
</dbReference>
<keyword evidence="5" id="KW-0418">Kinase</keyword>
<evidence type="ECO:0000259" key="11">
    <source>
        <dbReference type="PROSITE" id="PS50011"/>
    </source>
</evidence>
<dbReference type="GO" id="GO:0000245">
    <property type="term" value="P:spliceosomal complex assembly"/>
    <property type="evidence" value="ECO:0007669"/>
    <property type="project" value="TreeGrafter"/>
</dbReference>
<evidence type="ECO:0000256" key="7">
    <source>
        <dbReference type="ARBA" id="ARBA00047899"/>
    </source>
</evidence>
<dbReference type="PROSITE" id="PS50011">
    <property type="entry name" value="PROTEIN_KINASE_DOM"/>
    <property type="match status" value="1"/>
</dbReference>
<keyword evidence="10" id="KW-1133">Transmembrane helix</keyword>